<organism evidence="2 3">
    <name type="scientific">Aspergillus heteromorphus CBS 117.55</name>
    <dbReference type="NCBI Taxonomy" id="1448321"/>
    <lineage>
        <taxon>Eukaryota</taxon>
        <taxon>Fungi</taxon>
        <taxon>Dikarya</taxon>
        <taxon>Ascomycota</taxon>
        <taxon>Pezizomycotina</taxon>
        <taxon>Eurotiomycetes</taxon>
        <taxon>Eurotiomycetidae</taxon>
        <taxon>Eurotiales</taxon>
        <taxon>Aspergillaceae</taxon>
        <taxon>Aspergillus</taxon>
        <taxon>Aspergillus subgen. Circumdati</taxon>
    </lineage>
</organism>
<dbReference type="GeneID" id="37060152"/>
<dbReference type="VEuPathDB" id="FungiDB:BO70DRAFT_116123"/>
<dbReference type="EMBL" id="MSFL01000026">
    <property type="protein sequence ID" value="PWY72317.1"/>
    <property type="molecule type" value="Genomic_DNA"/>
</dbReference>
<evidence type="ECO:0000256" key="1">
    <source>
        <dbReference type="SAM" id="SignalP"/>
    </source>
</evidence>
<reference evidence="2 3" key="1">
    <citation type="submission" date="2016-12" db="EMBL/GenBank/DDBJ databases">
        <title>The genomes of Aspergillus section Nigri reveals drivers in fungal speciation.</title>
        <authorList>
            <consortium name="DOE Joint Genome Institute"/>
            <person name="Vesth T.C."/>
            <person name="Nybo J."/>
            <person name="Theobald S."/>
            <person name="Brandl J."/>
            <person name="Frisvad J.C."/>
            <person name="Nielsen K.F."/>
            <person name="Lyhne E.K."/>
            <person name="Kogle M.E."/>
            <person name="Kuo A."/>
            <person name="Riley R."/>
            <person name="Clum A."/>
            <person name="Nolan M."/>
            <person name="Lipzen A."/>
            <person name="Salamov A."/>
            <person name="Henrissat B."/>
            <person name="Wiebenga A."/>
            <person name="De Vries R.P."/>
            <person name="Grigoriev I.V."/>
            <person name="Mortensen U.H."/>
            <person name="Andersen M.R."/>
            <person name="Baker S.E."/>
        </authorList>
    </citation>
    <scope>NUCLEOTIDE SEQUENCE [LARGE SCALE GENOMIC DNA]</scope>
    <source>
        <strain evidence="2 3">CBS 117.55</strain>
    </source>
</reference>
<accession>A0A317VGP9</accession>
<dbReference type="Proteomes" id="UP000247233">
    <property type="component" value="Unassembled WGS sequence"/>
</dbReference>
<evidence type="ECO:0000313" key="3">
    <source>
        <dbReference type="Proteomes" id="UP000247233"/>
    </source>
</evidence>
<comment type="caution">
    <text evidence="2">The sequence shown here is derived from an EMBL/GenBank/DDBJ whole genome shotgun (WGS) entry which is preliminary data.</text>
</comment>
<evidence type="ECO:0000313" key="2">
    <source>
        <dbReference type="EMBL" id="PWY72317.1"/>
    </source>
</evidence>
<dbReference type="RefSeq" id="XP_025396419.1">
    <property type="nucleotide sequence ID" value="XM_025537915.1"/>
</dbReference>
<keyword evidence="1" id="KW-0732">Signal</keyword>
<sequence>MSGDASILSATLLLIICFNECEVQVIKSDLICPYSSQIIVQYQGHSTWCQAARIPNFLLDRFQMTTCQLINHSPRHGITYCRFCLWRTGSNILFRQRFARPIKKYLCTCCRRQTYMVHTYRHL</sequence>
<dbReference type="AlphaFoldDB" id="A0A317VGP9"/>
<gene>
    <name evidence="2" type="ORF">BO70DRAFT_116123</name>
</gene>
<protein>
    <recommendedName>
        <fullName evidence="4">C2H2-type domain-containing protein</fullName>
    </recommendedName>
</protein>
<evidence type="ECO:0008006" key="4">
    <source>
        <dbReference type="Google" id="ProtNLM"/>
    </source>
</evidence>
<keyword evidence="3" id="KW-1185">Reference proteome</keyword>
<feature type="chain" id="PRO_5016455272" description="C2H2-type domain-containing protein" evidence="1">
    <location>
        <begin position="24"/>
        <end position="123"/>
    </location>
</feature>
<name>A0A317VGP9_9EURO</name>
<proteinExistence type="predicted"/>
<feature type="signal peptide" evidence="1">
    <location>
        <begin position="1"/>
        <end position="23"/>
    </location>
</feature>